<dbReference type="Pfam" id="PF04932">
    <property type="entry name" value="Wzy_C"/>
    <property type="match status" value="1"/>
</dbReference>
<keyword evidence="2 5" id="KW-0812">Transmembrane</keyword>
<feature type="transmembrane region" description="Helical" evidence="5">
    <location>
        <begin position="295"/>
        <end position="314"/>
    </location>
</feature>
<feature type="transmembrane region" description="Helical" evidence="5">
    <location>
        <begin position="76"/>
        <end position="96"/>
    </location>
</feature>
<dbReference type="PANTHER" id="PTHR37422:SF23">
    <property type="entry name" value="TEICHURONIC ACID BIOSYNTHESIS PROTEIN TUAE"/>
    <property type="match status" value="1"/>
</dbReference>
<evidence type="ECO:0000259" key="6">
    <source>
        <dbReference type="Pfam" id="PF04932"/>
    </source>
</evidence>
<feature type="transmembrane region" description="Helical" evidence="5">
    <location>
        <begin position="45"/>
        <end position="64"/>
    </location>
</feature>
<feature type="transmembrane region" description="Helical" evidence="5">
    <location>
        <begin position="209"/>
        <end position="228"/>
    </location>
</feature>
<keyword evidence="3 5" id="KW-1133">Transmembrane helix</keyword>
<evidence type="ECO:0000256" key="1">
    <source>
        <dbReference type="ARBA" id="ARBA00004141"/>
    </source>
</evidence>
<feature type="transmembrane region" description="Helical" evidence="5">
    <location>
        <begin position="428"/>
        <end position="447"/>
    </location>
</feature>
<dbReference type="InterPro" id="IPR051533">
    <property type="entry name" value="WaaL-like"/>
</dbReference>
<feature type="transmembrane region" description="Helical" evidence="5">
    <location>
        <begin position="240"/>
        <end position="258"/>
    </location>
</feature>
<dbReference type="GO" id="GO:0016874">
    <property type="term" value="F:ligase activity"/>
    <property type="evidence" value="ECO:0007669"/>
    <property type="project" value="UniProtKB-KW"/>
</dbReference>
<comment type="subcellular location">
    <subcellularLocation>
        <location evidence="1">Membrane</location>
        <topology evidence="1">Multi-pass membrane protein</topology>
    </subcellularLocation>
</comment>
<dbReference type="EMBL" id="JARXHW010000035">
    <property type="protein sequence ID" value="MDQ8208631.1"/>
    <property type="molecule type" value="Genomic_DNA"/>
</dbReference>
<keyword evidence="8" id="KW-1185">Reference proteome</keyword>
<evidence type="ECO:0000256" key="3">
    <source>
        <dbReference type="ARBA" id="ARBA00022989"/>
    </source>
</evidence>
<proteinExistence type="predicted"/>
<gene>
    <name evidence="7" type="ORF">QEH52_13985</name>
</gene>
<accession>A0ABU1AWW0</accession>
<keyword evidence="7" id="KW-0436">Ligase</keyword>
<reference evidence="7 8" key="1">
    <citation type="submission" date="2023-04" db="EMBL/GenBank/DDBJ databases">
        <title>A novel bacteria isolated from coastal sediment.</title>
        <authorList>
            <person name="Liu X.-J."/>
            <person name="Du Z.-J."/>
        </authorList>
    </citation>
    <scope>NUCLEOTIDE SEQUENCE [LARGE SCALE GENOMIC DNA]</scope>
    <source>
        <strain evidence="7 8">SDUM461003</strain>
    </source>
</reference>
<comment type="caution">
    <text evidence="7">The sequence shown here is derived from an EMBL/GenBank/DDBJ whole genome shotgun (WGS) entry which is preliminary data.</text>
</comment>
<protein>
    <submittedName>
        <fullName evidence="7">O-antigen ligase family protein</fullName>
    </submittedName>
</protein>
<organism evidence="7 8">
    <name type="scientific">Thalassobacterium maritimum</name>
    <dbReference type="NCBI Taxonomy" id="3041265"/>
    <lineage>
        <taxon>Bacteria</taxon>
        <taxon>Pseudomonadati</taxon>
        <taxon>Verrucomicrobiota</taxon>
        <taxon>Opitutia</taxon>
        <taxon>Puniceicoccales</taxon>
        <taxon>Coraliomargaritaceae</taxon>
        <taxon>Thalassobacterium</taxon>
    </lineage>
</organism>
<dbReference type="Proteomes" id="UP001225316">
    <property type="component" value="Unassembled WGS sequence"/>
</dbReference>
<sequence length="485" mass="54127">MQESTPIRPRDQLLRDSFTPAEAILFGVILIMASIVNWLGDPRSLWLLGSLLIIGCLTPLVLKTHEHTHPFFVDLLWPKFWLCSAPAWILALQFVLGLTQNPLNSVTIDNNLYHTLAPISLWRPISAVDNTAWLTTFAYCGTYLMATSLYIVPKSRAFFERLFPWLCIGAVLVGVFGYIQKGLGLTKPLFTPGTGANDFFAFFPYDGHWAAFASLWCCACIAMSLLTTRYEDNPGFINSTGPWYLTGGTLLGTTGFLVKAPLPAAVLLLTLSAMLLIVAVEFIANPKDPHHRSIATCSGLTACLSFAGGIFRIFQDQAVTDNASALRMAAIDMFKDSPVFGWGIDSYERLLPFYSNDMLLGQRSERAASDWLQLLAELGLIGFIIILFFLSAFIVRYLRDARNVRLTNHLLIGCSSVLLLALCDSPFMAPAVLFSFFVIFFSSLRWAEVSRNQVDEVDAARPRLVTPESQRRVPFYNQPYNEKEK</sequence>
<evidence type="ECO:0000256" key="4">
    <source>
        <dbReference type="ARBA" id="ARBA00023136"/>
    </source>
</evidence>
<feature type="transmembrane region" description="Helical" evidence="5">
    <location>
        <begin position="162"/>
        <end position="179"/>
    </location>
</feature>
<evidence type="ECO:0000313" key="7">
    <source>
        <dbReference type="EMBL" id="MDQ8208631.1"/>
    </source>
</evidence>
<feature type="transmembrane region" description="Helical" evidence="5">
    <location>
        <begin position="131"/>
        <end position="150"/>
    </location>
</feature>
<dbReference type="PANTHER" id="PTHR37422">
    <property type="entry name" value="TEICHURONIC ACID BIOSYNTHESIS PROTEIN TUAE"/>
    <property type="match status" value="1"/>
</dbReference>
<dbReference type="RefSeq" id="WP_308951259.1">
    <property type="nucleotide sequence ID" value="NZ_JARXHW010000035.1"/>
</dbReference>
<feature type="domain" description="O-antigen ligase-related" evidence="6">
    <location>
        <begin position="240"/>
        <end position="387"/>
    </location>
</feature>
<feature type="transmembrane region" description="Helical" evidence="5">
    <location>
        <begin position="264"/>
        <end position="283"/>
    </location>
</feature>
<evidence type="ECO:0000256" key="2">
    <source>
        <dbReference type="ARBA" id="ARBA00022692"/>
    </source>
</evidence>
<feature type="transmembrane region" description="Helical" evidence="5">
    <location>
        <begin position="21"/>
        <end position="39"/>
    </location>
</feature>
<keyword evidence="4 5" id="KW-0472">Membrane</keyword>
<evidence type="ECO:0000256" key="5">
    <source>
        <dbReference type="SAM" id="Phobius"/>
    </source>
</evidence>
<feature type="transmembrane region" description="Helical" evidence="5">
    <location>
        <begin position="371"/>
        <end position="394"/>
    </location>
</feature>
<dbReference type="InterPro" id="IPR007016">
    <property type="entry name" value="O-antigen_ligase-rel_domated"/>
</dbReference>
<name>A0ABU1AWW0_9BACT</name>
<evidence type="ECO:0000313" key="8">
    <source>
        <dbReference type="Proteomes" id="UP001225316"/>
    </source>
</evidence>
<feature type="transmembrane region" description="Helical" evidence="5">
    <location>
        <begin position="406"/>
        <end position="422"/>
    </location>
</feature>